<dbReference type="AlphaFoldDB" id="A0A0K9PWQ2"/>
<dbReference type="OMA" id="STEHVDW"/>
<gene>
    <name evidence="2" type="ORF">ZOSMA_14G01180</name>
</gene>
<organism evidence="2 3">
    <name type="scientific">Zostera marina</name>
    <name type="common">Eelgrass</name>
    <dbReference type="NCBI Taxonomy" id="29655"/>
    <lineage>
        <taxon>Eukaryota</taxon>
        <taxon>Viridiplantae</taxon>
        <taxon>Streptophyta</taxon>
        <taxon>Embryophyta</taxon>
        <taxon>Tracheophyta</taxon>
        <taxon>Spermatophyta</taxon>
        <taxon>Magnoliopsida</taxon>
        <taxon>Liliopsida</taxon>
        <taxon>Zosteraceae</taxon>
        <taxon>Zostera</taxon>
    </lineage>
</organism>
<feature type="domain" description="J" evidence="1">
    <location>
        <begin position="49"/>
        <end position="119"/>
    </location>
</feature>
<dbReference type="GO" id="GO:0005783">
    <property type="term" value="C:endoplasmic reticulum"/>
    <property type="evidence" value="ECO:0007669"/>
    <property type="project" value="UniProtKB-ARBA"/>
</dbReference>
<dbReference type="PANTHER" id="PTHR44579:SF4">
    <property type="entry name" value="J DOMAIN-CONTAINING PROTEIN"/>
    <property type="match status" value="1"/>
</dbReference>
<evidence type="ECO:0000313" key="2">
    <source>
        <dbReference type="EMBL" id="KMZ73354.1"/>
    </source>
</evidence>
<comment type="caution">
    <text evidence="2">The sequence shown here is derived from an EMBL/GenBank/DDBJ whole genome shotgun (WGS) entry which is preliminary data.</text>
</comment>
<proteinExistence type="predicted"/>
<dbReference type="Proteomes" id="UP000036987">
    <property type="component" value="Unassembled WGS sequence"/>
</dbReference>
<accession>A0A0K9PWQ2</accession>
<protein>
    <recommendedName>
        <fullName evidence="1">J domain-containing protein</fullName>
    </recommendedName>
</protein>
<dbReference type="CDD" id="cd06257">
    <property type="entry name" value="DnaJ"/>
    <property type="match status" value="1"/>
</dbReference>
<dbReference type="PROSITE" id="PS50076">
    <property type="entry name" value="DNAJ_2"/>
    <property type="match status" value="1"/>
</dbReference>
<dbReference type="Pfam" id="PF00226">
    <property type="entry name" value="DnaJ"/>
    <property type="match status" value="1"/>
</dbReference>
<evidence type="ECO:0000313" key="3">
    <source>
        <dbReference type="Proteomes" id="UP000036987"/>
    </source>
</evidence>
<keyword evidence="3" id="KW-1185">Reference proteome</keyword>
<evidence type="ECO:0000259" key="1">
    <source>
        <dbReference type="PROSITE" id="PS50076"/>
    </source>
</evidence>
<dbReference type="Gene3D" id="1.10.287.110">
    <property type="entry name" value="DnaJ domain"/>
    <property type="match status" value="1"/>
</dbReference>
<dbReference type="PANTHER" id="PTHR44579">
    <property type="entry name" value="OS01G0730500 PROTEIN"/>
    <property type="match status" value="1"/>
</dbReference>
<dbReference type="InterPro" id="IPR001623">
    <property type="entry name" value="DnaJ_domain"/>
</dbReference>
<reference evidence="3" key="1">
    <citation type="journal article" date="2016" name="Nature">
        <title>The genome of the seagrass Zostera marina reveals angiosperm adaptation to the sea.</title>
        <authorList>
            <person name="Olsen J.L."/>
            <person name="Rouze P."/>
            <person name="Verhelst B."/>
            <person name="Lin Y.-C."/>
            <person name="Bayer T."/>
            <person name="Collen J."/>
            <person name="Dattolo E."/>
            <person name="De Paoli E."/>
            <person name="Dittami S."/>
            <person name="Maumus F."/>
            <person name="Michel G."/>
            <person name="Kersting A."/>
            <person name="Lauritano C."/>
            <person name="Lohaus R."/>
            <person name="Toepel M."/>
            <person name="Tonon T."/>
            <person name="Vanneste K."/>
            <person name="Amirebrahimi M."/>
            <person name="Brakel J."/>
            <person name="Bostroem C."/>
            <person name="Chovatia M."/>
            <person name="Grimwood J."/>
            <person name="Jenkins J.W."/>
            <person name="Jueterbock A."/>
            <person name="Mraz A."/>
            <person name="Stam W.T."/>
            <person name="Tice H."/>
            <person name="Bornberg-Bauer E."/>
            <person name="Green P.J."/>
            <person name="Pearson G.A."/>
            <person name="Procaccini G."/>
            <person name="Duarte C.M."/>
            <person name="Schmutz J."/>
            <person name="Reusch T.B.H."/>
            <person name="Van de Peer Y."/>
        </authorList>
    </citation>
    <scope>NUCLEOTIDE SEQUENCE [LARGE SCALE GENOMIC DNA]</scope>
    <source>
        <strain evidence="3">cv. Finnish</strain>
    </source>
</reference>
<name>A0A0K9PWQ2_ZOSMR</name>
<dbReference type="Gene3D" id="3.30.70.20">
    <property type="match status" value="1"/>
</dbReference>
<dbReference type="SUPFAM" id="SSF46565">
    <property type="entry name" value="Chaperone J-domain"/>
    <property type="match status" value="1"/>
</dbReference>
<dbReference type="SMART" id="SM00271">
    <property type="entry name" value="DnaJ"/>
    <property type="match status" value="1"/>
</dbReference>
<dbReference type="InterPro" id="IPR036869">
    <property type="entry name" value="J_dom_sf"/>
</dbReference>
<dbReference type="EMBL" id="LFYR01000585">
    <property type="protein sequence ID" value="KMZ73354.1"/>
    <property type="molecule type" value="Genomic_DNA"/>
</dbReference>
<sequence>MGVPLVVFPVAGVIRPTTFPLRRLQPPTTRKLNICCCSSNNESRQGKKSPYEILGVELGCSVLQLKTAFRGKVKQFHPDVMTGQNSDAMIRLVIEAYDELMRQHGHHSIDLSSNFDPFEEPECEATDVFVNEVFCIGKGCPYSCVKTAPDAFSFMDEYGYGSKARATSQGGVRLDKERSSMLVAVKQCPRKCIHYVTPAQKEILEELLHNILTPPLYDSGEMDCLESLITKAKYENGRYMSKFEN</sequence>
<dbReference type="OrthoDB" id="10250354at2759"/>
<dbReference type="STRING" id="29655.A0A0K9PWQ2"/>